<comment type="caution">
    <text evidence="2">The sequence shown here is derived from an EMBL/GenBank/DDBJ whole genome shotgun (WGS) entry which is preliminary data.</text>
</comment>
<evidence type="ECO:0000313" key="3">
    <source>
        <dbReference type="Proteomes" id="UP000030170"/>
    </source>
</evidence>
<sequence length="359" mass="40903">MHPYKNLEEKFFWSSAIAKKNMFDIDGLWDPKFPITPRQKIVTFGSCFAQHIGRALELRGFNWLNTELAPAGLSAENAKKYNYGIFSCRTGNIYTASLLKQWVDWATKEASVPDEIWEKDERFFDPFRPNIEPNGFASKNELLHSRERTLESFNEALTTANLFVFTLGLTETWIHQQASYEYPMCPGTAAGTFDKNTHKFVNQKYPLIRKVLQETIKKIKELNPNIKFLLTVSPVPLTATMSGNHVLVATMESKAILRSVAGQLADQSSSVDYFPAYEIINATPFRGTFFESNQRSVNPVGIDHVMNCFFNCLNMKYPIERSPEKSHKSSDLHIRQLNAAHESAYDVVCEEEILSAFGK</sequence>
<gene>
    <name evidence="2" type="ORF">DO97_04310</name>
</gene>
<dbReference type="Proteomes" id="UP000030170">
    <property type="component" value="Unassembled WGS sequence"/>
</dbReference>
<keyword evidence="3" id="KW-1185">Reference proteome</keyword>
<dbReference type="AlphaFoldDB" id="A0A098TKV7"/>
<dbReference type="OrthoDB" id="369216at2"/>
<name>A0A098TKV7_9CYAN</name>
<accession>A0A098TKV7</accession>
<dbReference type="Pfam" id="PF08885">
    <property type="entry name" value="GSCFA"/>
    <property type="match status" value="1"/>
</dbReference>
<proteinExistence type="predicted"/>
<dbReference type="InterPro" id="IPR014982">
    <property type="entry name" value="GSCFA"/>
</dbReference>
<dbReference type="EMBL" id="JJML01000017">
    <property type="protein sequence ID" value="KGF72924.1"/>
    <property type="molecule type" value="Genomic_DNA"/>
</dbReference>
<organism evidence="2 3">
    <name type="scientific">Neosynechococcus sphagnicola sy1</name>
    <dbReference type="NCBI Taxonomy" id="1497020"/>
    <lineage>
        <taxon>Bacteria</taxon>
        <taxon>Bacillati</taxon>
        <taxon>Cyanobacteriota</taxon>
        <taxon>Cyanophyceae</taxon>
        <taxon>Neosynechococcales</taxon>
        <taxon>Neosynechococcaceae</taxon>
        <taxon>Neosynechococcus</taxon>
    </lineage>
</organism>
<evidence type="ECO:0000313" key="2">
    <source>
        <dbReference type="EMBL" id="KGF72924.1"/>
    </source>
</evidence>
<dbReference type="STRING" id="1497020.DO97_04310"/>
<evidence type="ECO:0000259" key="1">
    <source>
        <dbReference type="Pfam" id="PF08885"/>
    </source>
</evidence>
<feature type="domain" description="GSCFA" evidence="1">
    <location>
        <begin position="40"/>
        <end position="309"/>
    </location>
</feature>
<reference evidence="2 3" key="1">
    <citation type="journal article" date="2014" name="Mol. Ecol.">
        <title>Evolution of Synechococcus.</title>
        <authorList>
            <person name="Dvorak P."/>
            <person name="Casamatta D."/>
            <person name="Hasler P."/>
            <person name="Poulickova A."/>
            <person name="Ondrej V."/>
            <person name="Sanges R."/>
        </authorList>
    </citation>
    <scope>NUCLEOTIDE SEQUENCE [LARGE SCALE GENOMIC DNA]</scope>
    <source>
        <strain evidence="2 3">CAUP A 1101</strain>
    </source>
</reference>
<protein>
    <recommendedName>
        <fullName evidence="1">GSCFA domain-containing protein</fullName>
    </recommendedName>
</protein>